<proteinExistence type="predicted"/>
<feature type="transmembrane region" description="Helical" evidence="1">
    <location>
        <begin position="42"/>
        <end position="61"/>
    </location>
</feature>
<evidence type="ECO:0000256" key="1">
    <source>
        <dbReference type="SAM" id="Phobius"/>
    </source>
</evidence>
<sequence>MPKPKPRTRTFLPYSSSSADRSLSVINIHYPFSASILMSSHSIAYAAAMAVSGTIIILSFCRPKLTAVAVSKFSTKSDDPQNLRSCTCSVLFIEGKKGKKKMKKRVHAAEVLIDPVEKDCCGPCGSQQEEVRGIPPNRMVLYNGILRDRKHRMTYIVSS</sequence>
<dbReference type="AlphaFoldDB" id="A0AAD4XPL3"/>
<reference evidence="2" key="1">
    <citation type="submission" date="2022-04" db="EMBL/GenBank/DDBJ databases">
        <title>A functionally conserved STORR gene fusion in Papaver species that diverged 16.8 million years ago.</title>
        <authorList>
            <person name="Catania T."/>
        </authorList>
    </citation>
    <scope>NUCLEOTIDE SEQUENCE</scope>
    <source>
        <strain evidence="2">S-188037</strain>
    </source>
</reference>
<keyword evidence="1" id="KW-0812">Transmembrane</keyword>
<accession>A0AAD4XPL3</accession>
<comment type="caution">
    <text evidence="2">The sequence shown here is derived from an EMBL/GenBank/DDBJ whole genome shotgun (WGS) entry which is preliminary data.</text>
</comment>
<protein>
    <submittedName>
        <fullName evidence="2">Uncharacterized protein</fullName>
    </submittedName>
</protein>
<keyword evidence="1" id="KW-1133">Transmembrane helix</keyword>
<dbReference type="EMBL" id="JAJJMB010007708">
    <property type="protein sequence ID" value="KAI3928747.1"/>
    <property type="molecule type" value="Genomic_DNA"/>
</dbReference>
<evidence type="ECO:0000313" key="2">
    <source>
        <dbReference type="EMBL" id="KAI3928747.1"/>
    </source>
</evidence>
<dbReference type="Proteomes" id="UP001202328">
    <property type="component" value="Unassembled WGS sequence"/>
</dbReference>
<organism evidence="2 3">
    <name type="scientific">Papaver atlanticum</name>
    <dbReference type="NCBI Taxonomy" id="357466"/>
    <lineage>
        <taxon>Eukaryota</taxon>
        <taxon>Viridiplantae</taxon>
        <taxon>Streptophyta</taxon>
        <taxon>Embryophyta</taxon>
        <taxon>Tracheophyta</taxon>
        <taxon>Spermatophyta</taxon>
        <taxon>Magnoliopsida</taxon>
        <taxon>Ranunculales</taxon>
        <taxon>Papaveraceae</taxon>
        <taxon>Papaveroideae</taxon>
        <taxon>Papaver</taxon>
    </lineage>
</organism>
<keyword evidence="1" id="KW-0472">Membrane</keyword>
<evidence type="ECO:0000313" key="3">
    <source>
        <dbReference type="Proteomes" id="UP001202328"/>
    </source>
</evidence>
<keyword evidence="3" id="KW-1185">Reference proteome</keyword>
<gene>
    <name evidence="2" type="ORF">MKW98_024348</name>
</gene>
<dbReference type="PANTHER" id="PTHR33564">
    <property type="entry name" value="TRANSMEMBRANE PROTEIN"/>
    <property type="match status" value="1"/>
</dbReference>
<dbReference type="PANTHER" id="PTHR33564:SF11">
    <property type="entry name" value="OS06G0604600 PROTEIN"/>
    <property type="match status" value="1"/>
</dbReference>
<name>A0AAD4XPL3_9MAGN</name>